<dbReference type="OrthoDB" id="1093345at2"/>
<gene>
    <name evidence="2" type="ORF">DSM00_2533</name>
</gene>
<keyword evidence="3" id="KW-1185">Reference proteome</keyword>
<evidence type="ECO:0000313" key="3">
    <source>
        <dbReference type="Proteomes" id="UP000289238"/>
    </source>
</evidence>
<dbReference type="AlphaFoldDB" id="A0A4Q0P513"/>
<proteinExistence type="predicted"/>
<evidence type="ECO:0000256" key="1">
    <source>
        <dbReference type="SAM" id="SignalP"/>
    </source>
</evidence>
<organism evidence="2 3">
    <name type="scientific">Leeuwenhoekiella aequorea</name>
    <dbReference type="NCBI Taxonomy" id="283736"/>
    <lineage>
        <taxon>Bacteria</taxon>
        <taxon>Pseudomonadati</taxon>
        <taxon>Bacteroidota</taxon>
        <taxon>Flavobacteriia</taxon>
        <taxon>Flavobacteriales</taxon>
        <taxon>Flavobacteriaceae</taxon>
        <taxon>Leeuwenhoekiella</taxon>
    </lineage>
</organism>
<dbReference type="EMBL" id="QOVM01000005">
    <property type="protein sequence ID" value="RXG21684.1"/>
    <property type="molecule type" value="Genomic_DNA"/>
</dbReference>
<comment type="caution">
    <text evidence="2">The sequence shown here is derived from an EMBL/GenBank/DDBJ whole genome shotgun (WGS) entry which is preliminary data.</text>
</comment>
<reference evidence="2 3" key="1">
    <citation type="submission" date="2018-07" db="EMBL/GenBank/DDBJ databases">
        <title>Leeuwenhoekiella genomics.</title>
        <authorList>
            <person name="Tahon G."/>
            <person name="Willems A."/>
        </authorList>
    </citation>
    <scope>NUCLEOTIDE SEQUENCE [LARGE SCALE GENOMIC DNA]</scope>
    <source>
        <strain evidence="2 3">LMG 22550</strain>
    </source>
</reference>
<protein>
    <submittedName>
        <fullName evidence="2">Uncharacterized protein</fullName>
    </submittedName>
</protein>
<accession>A0A4Q0P513</accession>
<sequence length="826" mass="93330">MKKIILVVALHLLMVNCAQQPEADTDLLHLIPQKSAAILRVPKWESLKNSLKANEFINRIKPTGFSHTLSNYAKLLSRFNPNQESYISFVALGENDYDIALFTEVSENLILQDSLFRENLIKTDYEGTIINSFKVEGIEVFFMTTNNILIASTSKLILENTILQGNTGRDPIDASLQKMIKTSDAQQPNLYIKGTYFKRIFKDLFPLYKFRTREIPFEWAAIDLNLNTKKNQFSGVITADDQQDHTLNLLKNLESGEFRAGNVIPILSRAFTSLHLSDWNQYKANLATKRNSSLKEFTFPIEGFFTTLDEVAISYTDTDAIIIAHSSDTKKSEDALALVSTKNSVHREVPIYSISDSLVFESPFLELLNPPAVYVYCKVDSYFVFAKTISEIEDVIANKQNGAVISRTPTYKQLVNKLSDQSTLFLYANNDAQRNYLSTKLGKTESSILTDVNLDDYPNSAIQFIQADNFTYVNGVINKFSKTTEVSQVTQVASIKLDQDLLDSPQLLENYRTKGKNILVQDVSNTLYHIDASGKIEWKKELEGPVLGDIQQVDLYKNGRLQYAFVTPNHFYILASDGDIVKPFGFKLETTISQPLAIFDYDGNRNYRFVITQSNELKMYDSNASIVKGFDYTKASANLNSKPQHLRSGSKDYIIMQLENGHLDILDRRGHSRIDISEKFKFSGLPISLRQGNFSFYEADGSLVTISESGKISRNKKKLTSGFLHTNINSFDATLNDNKLIINGKEKELELGIYKGLKSFIYNKKYYTVLTDLQANKVYLFDQNGNTVPNFPVYGTSKSDLGNINSQKLGLVTKGESNSVIIYQIN</sequence>
<feature type="signal peptide" evidence="1">
    <location>
        <begin position="1"/>
        <end position="20"/>
    </location>
</feature>
<dbReference type="RefSeq" id="WP_128758292.1">
    <property type="nucleotide sequence ID" value="NZ_QOVM01000005.1"/>
</dbReference>
<feature type="chain" id="PRO_5020638180" evidence="1">
    <location>
        <begin position="21"/>
        <end position="826"/>
    </location>
</feature>
<evidence type="ECO:0000313" key="2">
    <source>
        <dbReference type="EMBL" id="RXG21684.1"/>
    </source>
</evidence>
<keyword evidence="1" id="KW-0732">Signal</keyword>
<name>A0A4Q0P513_9FLAO</name>
<dbReference type="Proteomes" id="UP000289238">
    <property type="component" value="Unassembled WGS sequence"/>
</dbReference>